<feature type="compositionally biased region" description="Polar residues" evidence="1">
    <location>
        <begin position="260"/>
        <end position="269"/>
    </location>
</feature>
<dbReference type="EMBL" id="CAMPGE010018965">
    <property type="protein sequence ID" value="CAI2377332.1"/>
    <property type="molecule type" value="Genomic_DNA"/>
</dbReference>
<organism evidence="2 3">
    <name type="scientific">Euplotes crassus</name>
    <dbReference type="NCBI Taxonomy" id="5936"/>
    <lineage>
        <taxon>Eukaryota</taxon>
        <taxon>Sar</taxon>
        <taxon>Alveolata</taxon>
        <taxon>Ciliophora</taxon>
        <taxon>Intramacronucleata</taxon>
        <taxon>Spirotrichea</taxon>
        <taxon>Hypotrichia</taxon>
        <taxon>Euplotida</taxon>
        <taxon>Euplotidae</taxon>
        <taxon>Moneuplotes</taxon>
    </lineage>
</organism>
<feature type="region of interest" description="Disordered" evidence="1">
    <location>
        <begin position="208"/>
        <end position="275"/>
    </location>
</feature>
<feature type="compositionally biased region" description="Basic and acidic residues" evidence="1">
    <location>
        <begin position="244"/>
        <end position="259"/>
    </location>
</feature>
<comment type="caution">
    <text evidence="2">The sequence shown here is derived from an EMBL/GenBank/DDBJ whole genome shotgun (WGS) entry which is preliminary data.</text>
</comment>
<protein>
    <submittedName>
        <fullName evidence="2">Uncharacterized protein</fullName>
    </submittedName>
</protein>
<accession>A0AAD2D288</accession>
<sequence>MKRMQDNKPKKLLKADQSCIIQQDSKKNLKMSSIQVIKANSTDKRDKRNIIKSLQVTENKGKIIHKSVLPKTKTGIIMEEREKLMKESLTNNFERLKTSKVFSDTSPETSMTTIPREMIFETSELKESREILLKKVHTKSQYSAPPRRDCTSPIKKQLTSNKYEVPVATYDENYSFKNSRQAGNYKCSLWKLQKTKANNNMKKLAQTSNLEGVKVKPHSLIHPGLKRPRVDSFNSSKQGGPLGIERRSNELTLSQKEDNSNFSSRNSKSILPEGQSLPLEDCKSAKINVKKDRRVNKLLYSNKSDNDYYCPQIRNNFQVKRDVADFFLLSSTPSEESKKLVISGISSKKKSKPVDASSIYRRPAKKQEFIPWRGKHRDDRFQVTSPSYNFQKLNGVPQYDYLARSNQVREKPSYNVKLKSHSSNIFVASMTSNL</sequence>
<evidence type="ECO:0000256" key="1">
    <source>
        <dbReference type="SAM" id="MobiDB-lite"/>
    </source>
</evidence>
<reference evidence="2" key="1">
    <citation type="submission" date="2023-07" db="EMBL/GenBank/DDBJ databases">
        <authorList>
            <consortium name="AG Swart"/>
            <person name="Singh M."/>
            <person name="Singh A."/>
            <person name="Seah K."/>
            <person name="Emmerich C."/>
        </authorList>
    </citation>
    <scope>NUCLEOTIDE SEQUENCE</scope>
    <source>
        <strain evidence="2">DP1</strain>
    </source>
</reference>
<evidence type="ECO:0000313" key="2">
    <source>
        <dbReference type="EMBL" id="CAI2377332.1"/>
    </source>
</evidence>
<gene>
    <name evidence="2" type="ORF">ECRASSUSDP1_LOCUS18716</name>
</gene>
<feature type="compositionally biased region" description="Basic residues" evidence="1">
    <location>
        <begin position="215"/>
        <end position="227"/>
    </location>
</feature>
<keyword evidence="3" id="KW-1185">Reference proteome</keyword>
<dbReference type="Proteomes" id="UP001295684">
    <property type="component" value="Unassembled WGS sequence"/>
</dbReference>
<name>A0AAD2D288_EUPCR</name>
<proteinExistence type="predicted"/>
<evidence type="ECO:0000313" key="3">
    <source>
        <dbReference type="Proteomes" id="UP001295684"/>
    </source>
</evidence>
<dbReference type="AlphaFoldDB" id="A0AAD2D288"/>